<evidence type="ECO:0000256" key="1">
    <source>
        <dbReference type="ARBA" id="ARBA00008710"/>
    </source>
</evidence>
<evidence type="ECO:0000313" key="3">
    <source>
        <dbReference type="EMBL" id="EGD55448.1"/>
    </source>
</evidence>
<dbReference type="Gene3D" id="2.30.110.10">
    <property type="entry name" value="Electron Transport, Fmn-binding Protein, Chain A"/>
    <property type="match status" value="1"/>
</dbReference>
<dbReference type="eggNOG" id="COG0748">
    <property type="taxonomic scope" value="Bacteria"/>
</dbReference>
<dbReference type="InterPro" id="IPR004378">
    <property type="entry name" value="F420H2_quin_Rdtase"/>
</dbReference>
<comment type="caution">
    <text evidence="3">The sequence shown here is derived from an EMBL/GenBank/DDBJ whole genome shotgun (WGS) entry which is preliminary data.</text>
</comment>
<dbReference type="PANTHER" id="PTHR39428:SF3">
    <property type="entry name" value="DEAZAFLAVIN-DEPENDENT NITROREDUCTASE"/>
    <property type="match status" value="1"/>
</dbReference>
<dbReference type="AlphaFoldDB" id="F1YJ01"/>
<dbReference type="NCBIfam" id="TIGR00026">
    <property type="entry name" value="hi_GC_TIGR00026"/>
    <property type="match status" value="1"/>
</dbReference>
<dbReference type="SUPFAM" id="SSF50475">
    <property type="entry name" value="FMN-binding split barrel"/>
    <property type="match status" value="1"/>
</dbReference>
<dbReference type="PANTHER" id="PTHR39428">
    <property type="entry name" value="F420H(2)-DEPENDENT QUINONE REDUCTASE RV1261C"/>
    <property type="match status" value="1"/>
</dbReference>
<dbReference type="STRING" id="644548.SCNU_09321"/>
<comment type="similarity">
    <text evidence="1">Belongs to the F420H(2)-dependent quinone reductase family.</text>
</comment>
<dbReference type="OrthoDB" id="8225825at2"/>
<protein>
    <recommendedName>
        <fullName evidence="5">Deazaflavin-dependent nitroreductase family protein</fullName>
    </recommendedName>
</protein>
<keyword evidence="4" id="KW-1185">Reference proteome</keyword>
<proteinExistence type="inferred from homology"/>
<evidence type="ECO:0000313" key="4">
    <source>
        <dbReference type="Proteomes" id="UP000035065"/>
    </source>
</evidence>
<organism evidence="3 4">
    <name type="scientific">Gordonia neofelifaecis NRRL B-59395</name>
    <dbReference type="NCBI Taxonomy" id="644548"/>
    <lineage>
        <taxon>Bacteria</taxon>
        <taxon>Bacillati</taxon>
        <taxon>Actinomycetota</taxon>
        <taxon>Actinomycetes</taxon>
        <taxon>Mycobacteriales</taxon>
        <taxon>Gordoniaceae</taxon>
        <taxon>Gordonia</taxon>
    </lineage>
</organism>
<reference evidence="3 4" key="1">
    <citation type="journal article" date="2011" name="J. Bacteriol.">
        <title>Draft Genome Sequence of Gordonia neofelifaecis NRRL B-59395, a Cholesterol-Degrading Actinomycete.</title>
        <authorList>
            <person name="Ge F."/>
            <person name="Li W."/>
            <person name="Chen G."/>
            <person name="Liu Y."/>
            <person name="Zhang G."/>
            <person name="Yong B."/>
            <person name="Wang Q."/>
            <person name="Wang N."/>
            <person name="Huang Z."/>
            <person name="Li W."/>
            <person name="Wang J."/>
            <person name="Wu C."/>
            <person name="Xie Q."/>
            <person name="Liu G."/>
        </authorList>
    </citation>
    <scope>NUCLEOTIDE SEQUENCE [LARGE SCALE GENOMIC DNA]</scope>
    <source>
        <strain evidence="3 4">NRRL B-59395</strain>
    </source>
</reference>
<comment type="catalytic activity">
    <reaction evidence="2">
        <text>oxidized coenzyme F420-(gamma-L-Glu)(n) + a quinol + H(+) = reduced coenzyme F420-(gamma-L-Glu)(n) + a quinone</text>
        <dbReference type="Rhea" id="RHEA:39663"/>
        <dbReference type="Rhea" id="RHEA-COMP:12939"/>
        <dbReference type="Rhea" id="RHEA-COMP:14378"/>
        <dbReference type="ChEBI" id="CHEBI:15378"/>
        <dbReference type="ChEBI" id="CHEBI:24646"/>
        <dbReference type="ChEBI" id="CHEBI:132124"/>
        <dbReference type="ChEBI" id="CHEBI:133980"/>
        <dbReference type="ChEBI" id="CHEBI:139511"/>
    </reaction>
</comment>
<dbReference type="GO" id="GO:0005886">
    <property type="term" value="C:plasma membrane"/>
    <property type="evidence" value="ECO:0007669"/>
    <property type="project" value="TreeGrafter"/>
</dbReference>
<accession>F1YJ01</accession>
<dbReference type="Proteomes" id="UP000035065">
    <property type="component" value="Unassembled WGS sequence"/>
</dbReference>
<dbReference type="EMBL" id="AEUD01000006">
    <property type="protein sequence ID" value="EGD55448.1"/>
    <property type="molecule type" value="Genomic_DNA"/>
</dbReference>
<name>F1YJ01_9ACTN</name>
<dbReference type="Pfam" id="PF04075">
    <property type="entry name" value="F420H2_quin_red"/>
    <property type="match status" value="1"/>
</dbReference>
<gene>
    <name evidence="3" type="ORF">SCNU_09321</name>
</gene>
<dbReference type="InterPro" id="IPR012349">
    <property type="entry name" value="Split_barrel_FMN-bd"/>
</dbReference>
<evidence type="ECO:0000256" key="2">
    <source>
        <dbReference type="ARBA" id="ARBA00049106"/>
    </source>
</evidence>
<dbReference type="RefSeq" id="WP_009679096.1">
    <property type="nucleotide sequence ID" value="NZ_AEUD01000006.1"/>
</dbReference>
<dbReference type="GO" id="GO:0016491">
    <property type="term" value="F:oxidoreductase activity"/>
    <property type="evidence" value="ECO:0007669"/>
    <property type="project" value="InterPro"/>
</dbReference>
<dbReference type="GO" id="GO:0070967">
    <property type="term" value="F:coenzyme F420 binding"/>
    <property type="evidence" value="ECO:0007669"/>
    <property type="project" value="TreeGrafter"/>
</dbReference>
<sequence>MDAGTRPAQLDSPVVARFIKIGSRLNTRLYRLTRGKLGGTWRVGAALRKPTPVCLLTTVGRKSGQKRTVPLLYLRDGQAIVLVASQGGLPKNPSWYYNVRDEPAVSIQIGGDDRAYVARIAGDAERAELWPRLVDLYADFDTYAAWTDRAIPVVVCEPA</sequence>
<evidence type="ECO:0008006" key="5">
    <source>
        <dbReference type="Google" id="ProtNLM"/>
    </source>
</evidence>